<comment type="caution">
    <text evidence="1">The sequence shown here is derived from an EMBL/GenBank/DDBJ whole genome shotgun (WGS) entry which is preliminary data.</text>
</comment>
<dbReference type="PANTHER" id="PTHR43081">
    <property type="entry name" value="ADENYLATE CYCLASE, TERMINAL-DIFFERENTIATION SPECIFIC-RELATED"/>
    <property type="match status" value="1"/>
</dbReference>
<dbReference type="InterPro" id="IPR050697">
    <property type="entry name" value="Adenylyl/Guanylyl_Cyclase_3/4"/>
</dbReference>
<organism evidence="1 2">
    <name type="scientific">Actinomadura adrarensis</name>
    <dbReference type="NCBI Taxonomy" id="1819600"/>
    <lineage>
        <taxon>Bacteria</taxon>
        <taxon>Bacillati</taxon>
        <taxon>Actinomycetota</taxon>
        <taxon>Actinomycetes</taxon>
        <taxon>Streptosporangiales</taxon>
        <taxon>Thermomonosporaceae</taxon>
        <taxon>Actinomadura</taxon>
    </lineage>
</organism>
<evidence type="ECO:0000313" key="2">
    <source>
        <dbReference type="Proteomes" id="UP001597083"/>
    </source>
</evidence>
<keyword evidence="2" id="KW-1185">Reference proteome</keyword>
<dbReference type="PANTHER" id="PTHR43081:SF1">
    <property type="entry name" value="ADENYLATE CYCLASE, TERMINAL-DIFFERENTIATION SPECIFIC"/>
    <property type="match status" value="1"/>
</dbReference>
<protein>
    <recommendedName>
        <fullName evidence="3">Adenylate/guanylate cyclase domain-containing protein</fullName>
    </recommendedName>
</protein>
<dbReference type="SUPFAM" id="SSF55073">
    <property type="entry name" value="Nucleotide cyclase"/>
    <property type="match status" value="1"/>
</dbReference>
<feature type="non-terminal residue" evidence="1">
    <location>
        <position position="95"/>
    </location>
</feature>
<gene>
    <name evidence="1" type="ORF">ACFQ07_22245</name>
</gene>
<evidence type="ECO:0008006" key="3">
    <source>
        <dbReference type="Google" id="ProtNLM"/>
    </source>
</evidence>
<sequence length="95" mass="9960">MARDTEGHEGSRRAATFLLTEVESAIPLWEMAPDTADEAIAIHDGLVGSIVRDHGGVRAGRIGTGHSVLAVFDSSAEAVAAALAVQRGLARQDWP</sequence>
<dbReference type="Gene3D" id="3.30.70.1230">
    <property type="entry name" value="Nucleotide cyclase"/>
    <property type="match status" value="1"/>
</dbReference>
<accession>A0ABW3CKR5</accession>
<dbReference type="Proteomes" id="UP001597083">
    <property type="component" value="Unassembled WGS sequence"/>
</dbReference>
<dbReference type="EMBL" id="JBHTIR010003293">
    <property type="protein sequence ID" value="MFD0854978.1"/>
    <property type="molecule type" value="Genomic_DNA"/>
</dbReference>
<name>A0ABW3CKR5_9ACTN</name>
<evidence type="ECO:0000313" key="1">
    <source>
        <dbReference type="EMBL" id="MFD0854978.1"/>
    </source>
</evidence>
<reference evidence="2" key="1">
    <citation type="journal article" date="2019" name="Int. J. Syst. Evol. Microbiol.">
        <title>The Global Catalogue of Microorganisms (GCM) 10K type strain sequencing project: providing services to taxonomists for standard genome sequencing and annotation.</title>
        <authorList>
            <consortium name="The Broad Institute Genomics Platform"/>
            <consortium name="The Broad Institute Genome Sequencing Center for Infectious Disease"/>
            <person name="Wu L."/>
            <person name="Ma J."/>
        </authorList>
    </citation>
    <scope>NUCLEOTIDE SEQUENCE [LARGE SCALE GENOMIC DNA]</scope>
    <source>
        <strain evidence="2">JCM 31696</strain>
    </source>
</reference>
<dbReference type="InterPro" id="IPR029787">
    <property type="entry name" value="Nucleotide_cyclase"/>
</dbReference>
<proteinExistence type="predicted"/>